<dbReference type="GO" id="GO:0016020">
    <property type="term" value="C:membrane"/>
    <property type="evidence" value="ECO:0007669"/>
    <property type="project" value="UniProtKB-SubCell"/>
</dbReference>
<organism evidence="10 11">
    <name type="scientific">Romanomermis culicivorax</name>
    <name type="common">Nematode worm</name>
    <dbReference type="NCBI Taxonomy" id="13658"/>
    <lineage>
        <taxon>Eukaryota</taxon>
        <taxon>Metazoa</taxon>
        <taxon>Ecdysozoa</taxon>
        <taxon>Nematoda</taxon>
        <taxon>Enoplea</taxon>
        <taxon>Dorylaimia</taxon>
        <taxon>Mermithida</taxon>
        <taxon>Mermithoidea</taxon>
        <taxon>Mermithidae</taxon>
        <taxon>Romanomermis</taxon>
    </lineage>
</organism>
<name>A0A915I3S4_ROMCU</name>
<protein>
    <submittedName>
        <fullName evidence="11">TM2 domain-containing protein</fullName>
    </submittedName>
</protein>
<dbReference type="PANTHER" id="PTHR21016">
    <property type="entry name" value="BETA-AMYLOID BINDING PROTEIN-RELATED"/>
    <property type="match status" value="1"/>
</dbReference>
<keyword evidence="5 8" id="KW-1133">Transmembrane helix</keyword>
<dbReference type="Pfam" id="PF05154">
    <property type="entry name" value="TM2"/>
    <property type="match status" value="1"/>
</dbReference>
<comment type="similarity">
    <text evidence="2">Belongs to the TM2 family.</text>
</comment>
<dbReference type="Proteomes" id="UP000887565">
    <property type="component" value="Unplaced"/>
</dbReference>
<keyword evidence="4" id="KW-0732">Signal</keyword>
<keyword evidence="6 8" id="KW-0472">Membrane</keyword>
<proteinExistence type="inferred from homology"/>
<sequence>MQKSCPTYFSTNHLIQLQPSFILIFLLFCEIGQRFFAPSYMLNAFYCCFTLISIYVSNAEAVQHCSSLLIGQYLCHSPLIDPATQQPYSCSPSNIAFVNCTVAPNVLCDPLDENGTFTKEIPCQFSSGKSWRVTVGLSVFFGWLGLDRFYLGYYGTGLIKFTTFGFFFIFHLIDVVLVALQIVGPADGTSYYMDYYGARMTHLYYNSSLVEPV</sequence>
<feature type="domain" description="TM2" evidence="9">
    <location>
        <begin position="128"/>
        <end position="176"/>
    </location>
</feature>
<evidence type="ECO:0000313" key="11">
    <source>
        <dbReference type="WBParaSite" id="nRc.2.0.1.t08787-RA"/>
    </source>
</evidence>
<evidence type="ECO:0000256" key="6">
    <source>
        <dbReference type="ARBA" id="ARBA00023136"/>
    </source>
</evidence>
<accession>A0A915I3S4</accession>
<dbReference type="OMA" id="ETFRKPH"/>
<dbReference type="WBParaSite" id="nRc.2.0.1.t08787-RA">
    <property type="protein sequence ID" value="nRc.2.0.1.t08787-RA"/>
    <property type="gene ID" value="nRc.2.0.1.g08787"/>
</dbReference>
<keyword evidence="10" id="KW-1185">Reference proteome</keyword>
<dbReference type="AlphaFoldDB" id="A0A915I3S4"/>
<dbReference type="PANTHER" id="PTHR21016:SF1">
    <property type="entry name" value="TM2 DOMAIN-CONTAINING PROTEIN 1"/>
    <property type="match status" value="1"/>
</dbReference>
<evidence type="ECO:0000259" key="9">
    <source>
        <dbReference type="Pfam" id="PF05154"/>
    </source>
</evidence>
<evidence type="ECO:0000256" key="1">
    <source>
        <dbReference type="ARBA" id="ARBA00004141"/>
    </source>
</evidence>
<keyword evidence="7" id="KW-0325">Glycoprotein</keyword>
<evidence type="ECO:0000256" key="7">
    <source>
        <dbReference type="ARBA" id="ARBA00023180"/>
    </source>
</evidence>
<dbReference type="InterPro" id="IPR007829">
    <property type="entry name" value="TM2"/>
</dbReference>
<evidence type="ECO:0000256" key="8">
    <source>
        <dbReference type="SAM" id="Phobius"/>
    </source>
</evidence>
<comment type="subcellular location">
    <subcellularLocation>
        <location evidence="1">Membrane</location>
        <topology evidence="1">Multi-pass membrane protein</topology>
    </subcellularLocation>
</comment>
<feature type="transmembrane region" description="Helical" evidence="8">
    <location>
        <begin position="163"/>
        <end position="183"/>
    </location>
</feature>
<evidence type="ECO:0000256" key="4">
    <source>
        <dbReference type="ARBA" id="ARBA00022729"/>
    </source>
</evidence>
<reference evidence="11" key="1">
    <citation type="submission" date="2022-11" db="UniProtKB">
        <authorList>
            <consortium name="WormBaseParasite"/>
        </authorList>
    </citation>
    <scope>IDENTIFICATION</scope>
</reference>
<evidence type="ECO:0000313" key="10">
    <source>
        <dbReference type="Proteomes" id="UP000887565"/>
    </source>
</evidence>
<evidence type="ECO:0000256" key="5">
    <source>
        <dbReference type="ARBA" id="ARBA00022989"/>
    </source>
</evidence>
<keyword evidence="3 8" id="KW-0812">Transmembrane</keyword>
<feature type="transmembrane region" description="Helical" evidence="8">
    <location>
        <begin position="6"/>
        <end position="28"/>
    </location>
</feature>
<evidence type="ECO:0000256" key="3">
    <source>
        <dbReference type="ARBA" id="ARBA00022692"/>
    </source>
</evidence>
<evidence type="ECO:0000256" key="2">
    <source>
        <dbReference type="ARBA" id="ARBA00008284"/>
    </source>
</evidence>
<dbReference type="InterPro" id="IPR050932">
    <property type="entry name" value="TM2D1-3-like"/>
</dbReference>